<dbReference type="AlphaFoldDB" id="A0A2H3J9H0"/>
<proteinExistence type="predicted"/>
<feature type="transmembrane region" description="Helical" evidence="1">
    <location>
        <begin position="57"/>
        <end position="76"/>
    </location>
</feature>
<evidence type="ECO:0000259" key="2">
    <source>
        <dbReference type="Pfam" id="PF20152"/>
    </source>
</evidence>
<keyword evidence="1" id="KW-0472">Membrane</keyword>
<gene>
    <name evidence="3" type="ORF">WOLCODRAFT_81797</name>
</gene>
<keyword evidence="1" id="KW-0812">Transmembrane</keyword>
<reference evidence="3 4" key="1">
    <citation type="journal article" date="2012" name="Science">
        <title>The Paleozoic origin of enzymatic lignin decomposition reconstructed from 31 fungal genomes.</title>
        <authorList>
            <person name="Floudas D."/>
            <person name="Binder M."/>
            <person name="Riley R."/>
            <person name="Barry K."/>
            <person name="Blanchette R.A."/>
            <person name="Henrissat B."/>
            <person name="Martinez A.T."/>
            <person name="Otillar R."/>
            <person name="Spatafora J.W."/>
            <person name="Yadav J.S."/>
            <person name="Aerts A."/>
            <person name="Benoit I."/>
            <person name="Boyd A."/>
            <person name="Carlson A."/>
            <person name="Copeland A."/>
            <person name="Coutinho P.M."/>
            <person name="de Vries R.P."/>
            <person name="Ferreira P."/>
            <person name="Findley K."/>
            <person name="Foster B."/>
            <person name="Gaskell J."/>
            <person name="Glotzer D."/>
            <person name="Gorecki P."/>
            <person name="Heitman J."/>
            <person name="Hesse C."/>
            <person name="Hori C."/>
            <person name="Igarashi K."/>
            <person name="Jurgens J.A."/>
            <person name="Kallen N."/>
            <person name="Kersten P."/>
            <person name="Kohler A."/>
            <person name="Kuees U."/>
            <person name="Kumar T.K.A."/>
            <person name="Kuo A."/>
            <person name="LaButti K."/>
            <person name="Larrondo L.F."/>
            <person name="Lindquist E."/>
            <person name="Ling A."/>
            <person name="Lombard V."/>
            <person name="Lucas S."/>
            <person name="Lundell T."/>
            <person name="Martin R."/>
            <person name="McLaughlin D.J."/>
            <person name="Morgenstern I."/>
            <person name="Morin E."/>
            <person name="Murat C."/>
            <person name="Nagy L.G."/>
            <person name="Nolan M."/>
            <person name="Ohm R.A."/>
            <person name="Patyshakuliyeva A."/>
            <person name="Rokas A."/>
            <person name="Ruiz-Duenas F.J."/>
            <person name="Sabat G."/>
            <person name="Salamov A."/>
            <person name="Samejima M."/>
            <person name="Schmutz J."/>
            <person name="Slot J.C."/>
            <person name="St John F."/>
            <person name="Stenlid J."/>
            <person name="Sun H."/>
            <person name="Sun S."/>
            <person name="Syed K."/>
            <person name="Tsang A."/>
            <person name="Wiebenga A."/>
            <person name="Young D."/>
            <person name="Pisabarro A."/>
            <person name="Eastwood D.C."/>
            <person name="Martin F."/>
            <person name="Cullen D."/>
            <person name="Grigoriev I.V."/>
            <person name="Hibbett D.S."/>
        </authorList>
    </citation>
    <scope>NUCLEOTIDE SEQUENCE [LARGE SCALE GENOMIC DNA]</scope>
    <source>
        <strain evidence="3 4">MD-104</strain>
    </source>
</reference>
<name>A0A2H3J9H0_WOLCO</name>
<keyword evidence="1" id="KW-1133">Transmembrane helix</keyword>
<keyword evidence="4" id="KW-1185">Reference proteome</keyword>
<evidence type="ECO:0000313" key="3">
    <source>
        <dbReference type="EMBL" id="PCH36443.1"/>
    </source>
</evidence>
<organism evidence="3 4">
    <name type="scientific">Wolfiporia cocos (strain MD-104)</name>
    <name type="common">Brown rot fungus</name>
    <dbReference type="NCBI Taxonomy" id="742152"/>
    <lineage>
        <taxon>Eukaryota</taxon>
        <taxon>Fungi</taxon>
        <taxon>Dikarya</taxon>
        <taxon>Basidiomycota</taxon>
        <taxon>Agaricomycotina</taxon>
        <taxon>Agaricomycetes</taxon>
        <taxon>Polyporales</taxon>
        <taxon>Phaeolaceae</taxon>
        <taxon>Wolfiporia</taxon>
    </lineage>
</organism>
<dbReference type="OMA" id="FALTIMC"/>
<sequence>MPGYERHLATNDCSHSTLAYGMLIFEWVQTGLLTAGGMEIYVYNYGDLLSLVQFHNAWFALTIMCGIVSATVQTFFAWRIHRLSKSRILASCIIVVFGLFSTCCVNSVQVWLAGSAAADMLIAVSMVVLLLRRKSGIARTDALINRMVRLVVETGSLTGMSLPLLLRFCG</sequence>
<dbReference type="InterPro" id="IPR045339">
    <property type="entry name" value="DUF6534"/>
</dbReference>
<feature type="domain" description="DUF6534" evidence="2">
    <location>
        <begin position="115"/>
        <end position="161"/>
    </location>
</feature>
<dbReference type="OrthoDB" id="2953893at2759"/>
<feature type="transmembrane region" description="Helical" evidence="1">
    <location>
        <begin position="88"/>
        <end position="108"/>
    </location>
</feature>
<dbReference type="STRING" id="742152.A0A2H3J9H0"/>
<dbReference type="Proteomes" id="UP000218811">
    <property type="component" value="Unassembled WGS sequence"/>
</dbReference>
<dbReference type="Pfam" id="PF20152">
    <property type="entry name" value="DUF6534"/>
    <property type="match status" value="1"/>
</dbReference>
<evidence type="ECO:0000313" key="4">
    <source>
        <dbReference type="Proteomes" id="UP000218811"/>
    </source>
</evidence>
<protein>
    <recommendedName>
        <fullName evidence="2">DUF6534 domain-containing protein</fullName>
    </recommendedName>
</protein>
<evidence type="ECO:0000256" key="1">
    <source>
        <dbReference type="SAM" id="Phobius"/>
    </source>
</evidence>
<dbReference type="PANTHER" id="PTHR40465">
    <property type="entry name" value="CHROMOSOME 1, WHOLE GENOME SHOTGUN SEQUENCE"/>
    <property type="match status" value="1"/>
</dbReference>
<accession>A0A2H3J9H0</accession>
<dbReference type="PANTHER" id="PTHR40465:SF1">
    <property type="entry name" value="DUF6534 DOMAIN-CONTAINING PROTEIN"/>
    <property type="match status" value="1"/>
</dbReference>
<dbReference type="EMBL" id="KB467876">
    <property type="protein sequence ID" value="PCH36443.1"/>
    <property type="molecule type" value="Genomic_DNA"/>
</dbReference>
<feature type="transmembrane region" description="Helical" evidence="1">
    <location>
        <begin position="114"/>
        <end position="131"/>
    </location>
</feature>